<feature type="transmembrane region" description="Helical" evidence="1">
    <location>
        <begin position="409"/>
        <end position="436"/>
    </location>
</feature>
<feature type="transmembrane region" description="Helical" evidence="1">
    <location>
        <begin position="448"/>
        <end position="464"/>
    </location>
</feature>
<feature type="transmembrane region" description="Helical" evidence="1">
    <location>
        <begin position="471"/>
        <end position="492"/>
    </location>
</feature>
<keyword evidence="5" id="KW-1185">Reference proteome</keyword>
<feature type="transmembrane region" description="Helical" evidence="1">
    <location>
        <begin position="196"/>
        <end position="220"/>
    </location>
</feature>
<dbReference type="PATRIC" id="fig|431306.5.peg.1782"/>
<accession>A0A0U5BKK5</accession>
<evidence type="ECO:0000313" key="2">
    <source>
        <dbReference type="EMBL" id="CEF56027.1"/>
    </source>
</evidence>
<evidence type="ECO:0000313" key="4">
    <source>
        <dbReference type="Proteomes" id="UP000068250"/>
    </source>
</evidence>
<gene>
    <name evidence="2" type="ORF">AGA_1744</name>
    <name evidence="3" type="ORF">GOB80_00295</name>
</gene>
<dbReference type="EMBL" id="LN609302">
    <property type="protein sequence ID" value="CEF56027.1"/>
    <property type="molecule type" value="Genomic_DNA"/>
</dbReference>
<reference evidence="4" key="2">
    <citation type="submission" date="2014-09" db="EMBL/GenBank/DDBJ databases">
        <authorList>
            <person name="Illeghems K.G."/>
        </authorList>
    </citation>
    <scope>NUCLEOTIDE SEQUENCE [LARGE SCALE GENOMIC DNA]</scope>
    <source>
        <strain evidence="4">LMG 23848T</strain>
    </source>
</reference>
<dbReference type="Pfam" id="PF03929">
    <property type="entry name" value="PepSY_TM"/>
    <property type="match status" value="1"/>
</dbReference>
<dbReference type="RefSeq" id="WP_083503588.1">
    <property type="nucleotide sequence ID" value="NZ_LN609302.1"/>
</dbReference>
<sequence length="527" mass="57387">MKIRPDIVQVYREVHSWVGILCGLFLFVAFYAGSISMFEQPLQNWLTPKVSLPAPVSVERIPDLVQKAFAQVPEASTHYTIVMNTDNARPARLMWPQDPTHRGHGPQNFVLAALSSTGDLVTDVRKPSEIPFFIDQLHEQVGLPLPHVVSRYVMGCVALLYFLALVSGVVAFLPALKKMLFAVRLDTGARKVWLDLHNLLGFFSLPFHVIIAVTAVVFAFHEPVFTVQGKLFQPQGEEAGHNPMRRHGQFGGRERGGAPVVPNIAEQLPPAAIMAALQQQAPGFVADTLEYTTQQGKGKTKTTLRVAGHDDRYPMRGATNGFAMVDPMSGKILSTDYLPGHQSVGFAALTAFFALHFGSYGGLPVRWGYYCLGLGGAFLFYTGNRLWILARQRREQKVTEATQQTRGTWILSCLTSGCIAGCMTGIAILFICAPFLPSGGHYNDALALYYTAFVICLGVSFTLPERLREPLLFSVAGGANVAVAPALLLSVAMGHGSSQAVCVAVITMGLGLLLLWSVRRSVCKISA</sequence>
<organism evidence="2 4">
    <name type="scientific">Acetobacter ghanensis</name>
    <dbReference type="NCBI Taxonomy" id="431306"/>
    <lineage>
        <taxon>Bacteria</taxon>
        <taxon>Pseudomonadati</taxon>
        <taxon>Pseudomonadota</taxon>
        <taxon>Alphaproteobacteria</taxon>
        <taxon>Acetobacterales</taxon>
        <taxon>Acetobacteraceae</taxon>
        <taxon>Acetobacter</taxon>
    </lineage>
</organism>
<keyword evidence="1" id="KW-1133">Transmembrane helix</keyword>
<keyword evidence="1" id="KW-0472">Membrane</keyword>
<feature type="transmembrane region" description="Helical" evidence="1">
    <location>
        <begin position="498"/>
        <end position="518"/>
    </location>
</feature>
<keyword evidence="1" id="KW-0812">Transmembrane</keyword>
<dbReference type="Proteomes" id="UP000657200">
    <property type="component" value="Unassembled WGS sequence"/>
</dbReference>
<dbReference type="InterPro" id="IPR005625">
    <property type="entry name" value="PepSY-ass_TM"/>
</dbReference>
<reference evidence="2" key="1">
    <citation type="submission" date="2014-09" db="EMBL/GenBank/DDBJ databases">
        <authorList>
            <person name="Magalhaes I.L.F."/>
            <person name="Oliveira U."/>
            <person name="Santos F.R."/>
            <person name="Vidigal T.H.D.A."/>
            <person name="Brescovit A.D."/>
            <person name="Santos A.J."/>
        </authorList>
    </citation>
    <scope>NUCLEOTIDE SEQUENCE</scope>
    <source>
        <strain evidence="2">LMG 23848T</strain>
    </source>
</reference>
<protein>
    <submittedName>
        <fullName evidence="3">PepSY domain-containing protein</fullName>
    </submittedName>
    <submittedName>
        <fullName evidence="2">PepSY-associated TM helix domain protein</fullName>
    </submittedName>
</protein>
<name>A0A0U5BKK5_9PROT</name>
<proteinExistence type="predicted"/>
<dbReference type="PANTHER" id="PTHR34219">
    <property type="entry name" value="IRON-REGULATED INNER MEMBRANE PROTEIN-RELATED"/>
    <property type="match status" value="1"/>
</dbReference>
<evidence type="ECO:0000256" key="1">
    <source>
        <dbReference type="SAM" id="Phobius"/>
    </source>
</evidence>
<feature type="transmembrane region" description="Helical" evidence="1">
    <location>
        <begin position="14"/>
        <end position="33"/>
    </location>
</feature>
<dbReference type="Proteomes" id="UP000068250">
    <property type="component" value="Chromosome I"/>
</dbReference>
<dbReference type="AlphaFoldDB" id="A0A0U5BKK5"/>
<dbReference type="EMBL" id="WOTE01000001">
    <property type="protein sequence ID" value="NHO38134.1"/>
    <property type="molecule type" value="Genomic_DNA"/>
</dbReference>
<dbReference type="STRING" id="431306.AGA_1744"/>
<reference evidence="3 5" key="3">
    <citation type="journal article" date="2020" name="Int. J. Syst. Evol. Microbiol.">
        <title>Novel acetic acid bacteria from cider fermentations: Acetobacter conturbans sp. nov. and Acetobacter fallax sp. nov.</title>
        <authorList>
            <person name="Sombolestani A.S."/>
            <person name="Cleenwerck I."/>
            <person name="Cnockaert M."/>
            <person name="Borremans W."/>
            <person name="Wieme A.D."/>
            <person name="De Vuyst L."/>
            <person name="Vandamme P."/>
        </authorList>
    </citation>
    <scope>NUCLEOTIDE SEQUENCE [LARGE SCALE GENOMIC DNA]</scope>
    <source>
        <strain evidence="3 5">LMG 23848</strain>
    </source>
</reference>
<evidence type="ECO:0000313" key="3">
    <source>
        <dbReference type="EMBL" id="NHO38134.1"/>
    </source>
</evidence>
<evidence type="ECO:0000313" key="5">
    <source>
        <dbReference type="Proteomes" id="UP000657200"/>
    </source>
</evidence>
<feature type="transmembrane region" description="Helical" evidence="1">
    <location>
        <begin position="152"/>
        <end position="176"/>
    </location>
</feature>
<dbReference type="PANTHER" id="PTHR34219:SF9">
    <property type="entry name" value="IRON-REGULATED INNER MEMBRANE PROTEIN"/>
    <property type="match status" value="1"/>
</dbReference>
<feature type="transmembrane region" description="Helical" evidence="1">
    <location>
        <begin position="367"/>
        <end position="388"/>
    </location>
</feature>
<dbReference type="OrthoDB" id="6307929at2"/>